<reference evidence="1 2" key="1">
    <citation type="submission" date="2020-04" db="EMBL/GenBank/DDBJ databases">
        <title>Azohydromonas sp. isolated from soil.</title>
        <authorList>
            <person name="Dahal R.H."/>
        </authorList>
    </citation>
    <scope>NUCLEOTIDE SEQUENCE [LARGE SCALE GENOMIC DNA]</scope>
    <source>
        <strain evidence="1 2">G-1-1-14</strain>
    </source>
</reference>
<dbReference type="EMBL" id="JABBFW010000024">
    <property type="protein sequence ID" value="NML17923.1"/>
    <property type="molecule type" value="Genomic_DNA"/>
</dbReference>
<dbReference type="AlphaFoldDB" id="A0A848FI32"/>
<dbReference type="Proteomes" id="UP000574067">
    <property type="component" value="Unassembled WGS sequence"/>
</dbReference>
<evidence type="ECO:0000313" key="2">
    <source>
        <dbReference type="Proteomes" id="UP000574067"/>
    </source>
</evidence>
<proteinExistence type="predicted"/>
<accession>A0A848FI32</accession>
<gene>
    <name evidence="1" type="ORF">HHL10_23410</name>
</gene>
<protein>
    <submittedName>
        <fullName evidence="1">Uncharacterized protein</fullName>
    </submittedName>
</protein>
<evidence type="ECO:0000313" key="1">
    <source>
        <dbReference type="EMBL" id="NML17923.1"/>
    </source>
</evidence>
<comment type="caution">
    <text evidence="1">The sequence shown here is derived from an EMBL/GenBank/DDBJ whole genome shotgun (WGS) entry which is preliminary data.</text>
</comment>
<organism evidence="1 2">
    <name type="scientific">Azohydromonas caseinilytica</name>
    <dbReference type="NCBI Taxonomy" id="2728836"/>
    <lineage>
        <taxon>Bacteria</taxon>
        <taxon>Pseudomonadati</taxon>
        <taxon>Pseudomonadota</taxon>
        <taxon>Betaproteobacteria</taxon>
        <taxon>Burkholderiales</taxon>
        <taxon>Sphaerotilaceae</taxon>
        <taxon>Azohydromonas</taxon>
    </lineage>
</organism>
<keyword evidence="2" id="KW-1185">Reference proteome</keyword>
<sequence length="76" mass="8159">MSEAAMQDAEARFPELAAQAGRAAHQRALQRLGKVVKAQDGQLVEARADGTVQVLHALPVATAVQRGMVLKRRSAR</sequence>
<name>A0A848FI32_9BURK</name>